<sequence length="384" mass="44487">MNLSDEYEPETYGTLGTDTFRVFFKRKLPNASDPDSAQIYISPFHDIPIYSELAPNIHRMIVRMPRWSSERMEICKTEPFNPIRQDSSRQLLRYYDNIFPYHGVLWNCGSFPQTWEMLSYMHPDFKDLKGDNGLLDVLEIGSRIHKTGTVLDVKILGAIVLIDQDHLDWKIFAIDINDPLASKIDNIVGIEEHMPGLLDSTLDFFRFYKTSMGHLPITFGYGKIFLDKQIALDTIVGSHAAWKKLIKNEVPIKQSKDTADFKLFNTQCLESNREYLRNSKEAEALIENLKMLVTNRPIESMAQPPSIQQIERVIYLNKRLILNNLSKAEEQEKLKKEIEIKKEQTYFDNLGKFLQDNFYTLVLPASLLSVALYFSTKKSIFVKV</sequence>
<dbReference type="GO" id="GO:0005737">
    <property type="term" value="C:cytoplasm"/>
    <property type="evidence" value="ECO:0007669"/>
    <property type="project" value="InterPro"/>
</dbReference>
<comment type="caution">
    <text evidence="7">The sequence shown here is derived from an EMBL/GenBank/DDBJ whole genome shotgun (WGS) entry which is preliminary data.</text>
</comment>
<dbReference type="Proteomes" id="UP000663879">
    <property type="component" value="Unassembled WGS sequence"/>
</dbReference>
<name>A0A813M584_9BILA</name>
<accession>A0A813M584</accession>
<keyword evidence="4" id="KW-0479">Metal-binding</keyword>
<dbReference type="InterPro" id="IPR036649">
    <property type="entry name" value="Pyrophosphatase_sf"/>
</dbReference>
<proteinExistence type="inferred from homology"/>
<dbReference type="GO" id="GO:0000287">
    <property type="term" value="F:magnesium ion binding"/>
    <property type="evidence" value="ECO:0007669"/>
    <property type="project" value="InterPro"/>
</dbReference>
<dbReference type="OrthoDB" id="1608002at2759"/>
<dbReference type="EC" id="3.6.1.1" evidence="3"/>
<evidence type="ECO:0000256" key="4">
    <source>
        <dbReference type="ARBA" id="ARBA00022723"/>
    </source>
</evidence>
<keyword evidence="6" id="KW-0460">Magnesium</keyword>
<dbReference type="GO" id="GO:0004427">
    <property type="term" value="F:inorganic diphosphate phosphatase activity"/>
    <property type="evidence" value="ECO:0007669"/>
    <property type="project" value="UniProtKB-EC"/>
</dbReference>
<protein>
    <recommendedName>
        <fullName evidence="3">inorganic diphosphatase</fullName>
        <ecNumber evidence="3">3.6.1.1</ecNumber>
    </recommendedName>
</protein>
<keyword evidence="5" id="KW-0378">Hydrolase</keyword>
<dbReference type="PANTHER" id="PTHR10286">
    <property type="entry name" value="INORGANIC PYROPHOSPHATASE"/>
    <property type="match status" value="1"/>
</dbReference>
<dbReference type="EMBL" id="CAJNOC010000049">
    <property type="protein sequence ID" value="CAF0709855.1"/>
    <property type="molecule type" value="Genomic_DNA"/>
</dbReference>
<dbReference type="Pfam" id="PF00719">
    <property type="entry name" value="Pyrophosphatase"/>
    <property type="match status" value="1"/>
</dbReference>
<evidence type="ECO:0000256" key="6">
    <source>
        <dbReference type="ARBA" id="ARBA00022842"/>
    </source>
</evidence>
<dbReference type="GO" id="GO:0006796">
    <property type="term" value="P:phosphate-containing compound metabolic process"/>
    <property type="evidence" value="ECO:0007669"/>
    <property type="project" value="InterPro"/>
</dbReference>
<evidence type="ECO:0000256" key="2">
    <source>
        <dbReference type="ARBA" id="ARBA00006220"/>
    </source>
</evidence>
<keyword evidence="8" id="KW-1185">Reference proteome</keyword>
<evidence type="ECO:0000313" key="7">
    <source>
        <dbReference type="EMBL" id="CAF0709855.1"/>
    </source>
</evidence>
<comment type="cofactor">
    <cofactor evidence="1">
        <name>Mg(2+)</name>
        <dbReference type="ChEBI" id="CHEBI:18420"/>
    </cofactor>
</comment>
<evidence type="ECO:0000256" key="3">
    <source>
        <dbReference type="ARBA" id="ARBA00012146"/>
    </source>
</evidence>
<evidence type="ECO:0000313" key="8">
    <source>
        <dbReference type="Proteomes" id="UP000663879"/>
    </source>
</evidence>
<dbReference type="Gene3D" id="3.90.80.10">
    <property type="entry name" value="Inorganic pyrophosphatase"/>
    <property type="match status" value="1"/>
</dbReference>
<evidence type="ECO:0000256" key="5">
    <source>
        <dbReference type="ARBA" id="ARBA00022801"/>
    </source>
</evidence>
<dbReference type="SUPFAM" id="SSF50324">
    <property type="entry name" value="Inorganic pyrophosphatase"/>
    <property type="match status" value="1"/>
</dbReference>
<dbReference type="InterPro" id="IPR008162">
    <property type="entry name" value="Pyrophosphatase"/>
</dbReference>
<dbReference type="AlphaFoldDB" id="A0A813M584"/>
<reference evidence="7" key="1">
    <citation type="submission" date="2021-02" db="EMBL/GenBank/DDBJ databases">
        <authorList>
            <person name="Nowell W R."/>
        </authorList>
    </citation>
    <scope>NUCLEOTIDE SEQUENCE</scope>
    <source>
        <strain evidence="7">Ploen Becks lab</strain>
    </source>
</reference>
<gene>
    <name evidence="7" type="ORF">OXX778_LOCUS869</name>
</gene>
<organism evidence="7 8">
    <name type="scientific">Brachionus calyciflorus</name>
    <dbReference type="NCBI Taxonomy" id="104777"/>
    <lineage>
        <taxon>Eukaryota</taxon>
        <taxon>Metazoa</taxon>
        <taxon>Spiralia</taxon>
        <taxon>Gnathifera</taxon>
        <taxon>Rotifera</taxon>
        <taxon>Eurotatoria</taxon>
        <taxon>Monogononta</taxon>
        <taxon>Pseudotrocha</taxon>
        <taxon>Ploima</taxon>
        <taxon>Brachionidae</taxon>
        <taxon>Brachionus</taxon>
    </lineage>
</organism>
<evidence type="ECO:0000256" key="1">
    <source>
        <dbReference type="ARBA" id="ARBA00001946"/>
    </source>
</evidence>
<comment type="similarity">
    <text evidence="2">Belongs to the PPase family.</text>
</comment>